<evidence type="ECO:0000256" key="2">
    <source>
        <dbReference type="ARBA" id="ARBA00022692"/>
    </source>
</evidence>
<dbReference type="SUPFAM" id="SSF103481">
    <property type="entry name" value="Multidrug resistance efflux transporter EmrE"/>
    <property type="match status" value="2"/>
</dbReference>
<feature type="transmembrane region" description="Helical" evidence="5">
    <location>
        <begin position="6"/>
        <end position="26"/>
    </location>
</feature>
<dbReference type="AlphaFoldDB" id="A0A9W8AKN9"/>
<dbReference type="InterPro" id="IPR050186">
    <property type="entry name" value="TPT_transporter"/>
</dbReference>
<dbReference type="OrthoDB" id="6418713at2759"/>
<gene>
    <name evidence="7" type="ORF">IWQ60_001435</name>
</gene>
<feature type="domain" description="Sugar phosphate transporter" evidence="6">
    <location>
        <begin position="8"/>
        <end position="328"/>
    </location>
</feature>
<evidence type="ECO:0000259" key="6">
    <source>
        <dbReference type="Pfam" id="PF03151"/>
    </source>
</evidence>
<dbReference type="InterPro" id="IPR004853">
    <property type="entry name" value="Sugar_P_trans_dom"/>
</dbReference>
<sequence length="368" mass="40507">MAISHTLQVMACIGGWYLFSSLLSIFNKNLFGRDQYHFDFPLLVTTLHAAIQWLVSSVLVHLAGRFWLTTAQREHLRSQSLTWRKWALNVAPCGSSTGLEIAMANSALMFITLSFYTFVKSSTPIWVLTFAFLFRIETFTWRLLGQIALICLGVALTIVGETKFHAVGFCLVLGASVASGFRWCITQILLRKADLGLDHPILTMYRLAPVMFFTMALLTLLLEDPWNRLAMSPALTVGDPIDGGSRGDPIYRTVEILSLAVGGGFVALGAIVCEFRLIQLTSTVTLSVCGIAKEILMIVLSVVIYGDVMTPVNTLGLFISIAGIMYYNYDRWTTLNRARLAAAYSVLPPSTAPIPITGLPVQRLSTAP</sequence>
<evidence type="ECO:0000313" key="8">
    <source>
        <dbReference type="Proteomes" id="UP001150569"/>
    </source>
</evidence>
<keyword evidence="2 5" id="KW-0812">Transmembrane</keyword>
<feature type="transmembrane region" description="Helical" evidence="5">
    <location>
        <begin position="284"/>
        <end position="306"/>
    </location>
</feature>
<name>A0A9W8AKN9_9FUNG</name>
<proteinExistence type="predicted"/>
<protein>
    <recommendedName>
        <fullName evidence="6">Sugar phosphate transporter domain-containing protein</fullName>
    </recommendedName>
</protein>
<dbReference type="EMBL" id="JANBPT010000046">
    <property type="protein sequence ID" value="KAJ1929127.1"/>
    <property type="molecule type" value="Genomic_DNA"/>
</dbReference>
<evidence type="ECO:0000256" key="5">
    <source>
        <dbReference type="SAM" id="Phobius"/>
    </source>
</evidence>
<dbReference type="PANTHER" id="PTHR11132">
    <property type="entry name" value="SOLUTE CARRIER FAMILY 35"/>
    <property type="match status" value="1"/>
</dbReference>
<reference evidence="7" key="1">
    <citation type="submission" date="2022-07" db="EMBL/GenBank/DDBJ databases">
        <title>Phylogenomic reconstructions and comparative analyses of Kickxellomycotina fungi.</title>
        <authorList>
            <person name="Reynolds N.K."/>
            <person name="Stajich J.E."/>
            <person name="Barry K."/>
            <person name="Grigoriev I.V."/>
            <person name="Crous P."/>
            <person name="Smith M.E."/>
        </authorList>
    </citation>
    <scope>NUCLEOTIDE SEQUENCE</scope>
    <source>
        <strain evidence="7">RSA 861</strain>
    </source>
</reference>
<organism evidence="7 8">
    <name type="scientific">Tieghemiomyces parasiticus</name>
    <dbReference type="NCBI Taxonomy" id="78921"/>
    <lineage>
        <taxon>Eukaryota</taxon>
        <taxon>Fungi</taxon>
        <taxon>Fungi incertae sedis</taxon>
        <taxon>Zoopagomycota</taxon>
        <taxon>Kickxellomycotina</taxon>
        <taxon>Dimargaritomycetes</taxon>
        <taxon>Dimargaritales</taxon>
        <taxon>Dimargaritaceae</taxon>
        <taxon>Tieghemiomyces</taxon>
    </lineage>
</organism>
<keyword evidence="3 5" id="KW-1133">Transmembrane helix</keyword>
<feature type="transmembrane region" description="Helical" evidence="5">
    <location>
        <begin position="166"/>
        <end position="190"/>
    </location>
</feature>
<evidence type="ECO:0000256" key="3">
    <source>
        <dbReference type="ARBA" id="ARBA00022989"/>
    </source>
</evidence>
<comment type="caution">
    <text evidence="7">The sequence shown here is derived from an EMBL/GenBank/DDBJ whole genome shotgun (WGS) entry which is preliminary data.</text>
</comment>
<feature type="transmembrane region" description="Helical" evidence="5">
    <location>
        <begin position="141"/>
        <end position="160"/>
    </location>
</feature>
<evidence type="ECO:0000313" key="7">
    <source>
        <dbReference type="EMBL" id="KAJ1929127.1"/>
    </source>
</evidence>
<accession>A0A9W8AKN9</accession>
<dbReference type="InterPro" id="IPR037185">
    <property type="entry name" value="EmrE-like"/>
</dbReference>
<dbReference type="Proteomes" id="UP001150569">
    <property type="component" value="Unassembled WGS sequence"/>
</dbReference>
<evidence type="ECO:0000256" key="1">
    <source>
        <dbReference type="ARBA" id="ARBA00004141"/>
    </source>
</evidence>
<evidence type="ECO:0000256" key="4">
    <source>
        <dbReference type="ARBA" id="ARBA00023136"/>
    </source>
</evidence>
<feature type="transmembrane region" description="Helical" evidence="5">
    <location>
        <begin position="202"/>
        <end position="222"/>
    </location>
</feature>
<keyword evidence="8" id="KW-1185">Reference proteome</keyword>
<comment type="subcellular location">
    <subcellularLocation>
        <location evidence="1">Membrane</location>
        <topology evidence="1">Multi-pass membrane protein</topology>
    </subcellularLocation>
</comment>
<feature type="transmembrane region" description="Helical" evidence="5">
    <location>
        <begin position="312"/>
        <end position="329"/>
    </location>
</feature>
<keyword evidence="4 5" id="KW-0472">Membrane</keyword>
<feature type="transmembrane region" description="Helical" evidence="5">
    <location>
        <begin position="107"/>
        <end position="134"/>
    </location>
</feature>
<dbReference type="GO" id="GO:0016020">
    <property type="term" value="C:membrane"/>
    <property type="evidence" value="ECO:0007669"/>
    <property type="project" value="UniProtKB-SubCell"/>
</dbReference>
<dbReference type="Pfam" id="PF03151">
    <property type="entry name" value="TPT"/>
    <property type="match status" value="1"/>
</dbReference>
<feature type="transmembrane region" description="Helical" evidence="5">
    <location>
        <begin position="256"/>
        <end position="277"/>
    </location>
</feature>
<feature type="transmembrane region" description="Helical" evidence="5">
    <location>
        <begin position="38"/>
        <end position="63"/>
    </location>
</feature>